<evidence type="ECO:0000313" key="2">
    <source>
        <dbReference type="EMBL" id="TWU60872.1"/>
    </source>
</evidence>
<name>A0A5C6FMX9_9BACT</name>
<keyword evidence="3" id="KW-1185">Reference proteome</keyword>
<dbReference type="Proteomes" id="UP000318288">
    <property type="component" value="Unassembled WGS sequence"/>
</dbReference>
<protein>
    <recommendedName>
        <fullName evidence="4">PEP-CTERM protein-sorting domain-containing protein</fullName>
    </recommendedName>
</protein>
<dbReference type="AlphaFoldDB" id="A0A5C6FMX9"/>
<organism evidence="2 3">
    <name type="scientific">Rubripirellula tenax</name>
    <dbReference type="NCBI Taxonomy" id="2528015"/>
    <lineage>
        <taxon>Bacteria</taxon>
        <taxon>Pseudomonadati</taxon>
        <taxon>Planctomycetota</taxon>
        <taxon>Planctomycetia</taxon>
        <taxon>Pirellulales</taxon>
        <taxon>Pirellulaceae</taxon>
        <taxon>Rubripirellula</taxon>
    </lineage>
</organism>
<gene>
    <name evidence="2" type="ORF">Poly51_11540</name>
</gene>
<proteinExistence type="predicted"/>
<sequence precursor="true">MNEMKNFRLSLIALLLLLAIQTRSDADVIIAFDSAGAAESSIRQAANQKLNFFVSSNAADRVLGIEIGFLFPSATLVTASDIGTTSSEDRGFYADTNLSTSSLFVFPFEGDTEVFVDQELTNVQALGVTPQRWFELTIDASALAIGDYVITLDPSTPGFNTDQIDPQTRLPVPIALANTTFNLSVTAVPEPSTTSFFAITGLALIWCVRRRIPDRTKQRCKCSVS</sequence>
<feature type="chain" id="PRO_5022723930" description="PEP-CTERM protein-sorting domain-containing protein" evidence="1">
    <location>
        <begin position="27"/>
        <end position="225"/>
    </location>
</feature>
<keyword evidence="1" id="KW-0732">Signal</keyword>
<evidence type="ECO:0000313" key="3">
    <source>
        <dbReference type="Proteomes" id="UP000318288"/>
    </source>
</evidence>
<evidence type="ECO:0000256" key="1">
    <source>
        <dbReference type="SAM" id="SignalP"/>
    </source>
</evidence>
<feature type="signal peptide" evidence="1">
    <location>
        <begin position="1"/>
        <end position="26"/>
    </location>
</feature>
<evidence type="ECO:0008006" key="4">
    <source>
        <dbReference type="Google" id="ProtNLM"/>
    </source>
</evidence>
<comment type="caution">
    <text evidence="2">The sequence shown here is derived from an EMBL/GenBank/DDBJ whole genome shotgun (WGS) entry which is preliminary data.</text>
</comment>
<reference evidence="2 3" key="1">
    <citation type="submission" date="2019-02" db="EMBL/GenBank/DDBJ databases">
        <title>Deep-cultivation of Planctomycetes and their phenomic and genomic characterization uncovers novel biology.</title>
        <authorList>
            <person name="Wiegand S."/>
            <person name="Jogler M."/>
            <person name="Boedeker C."/>
            <person name="Pinto D."/>
            <person name="Vollmers J."/>
            <person name="Rivas-Marin E."/>
            <person name="Kohn T."/>
            <person name="Peeters S.H."/>
            <person name="Heuer A."/>
            <person name="Rast P."/>
            <person name="Oberbeckmann S."/>
            <person name="Bunk B."/>
            <person name="Jeske O."/>
            <person name="Meyerdierks A."/>
            <person name="Storesund J.E."/>
            <person name="Kallscheuer N."/>
            <person name="Luecker S."/>
            <person name="Lage O.M."/>
            <person name="Pohl T."/>
            <person name="Merkel B.J."/>
            <person name="Hornburger P."/>
            <person name="Mueller R.-W."/>
            <person name="Bruemmer F."/>
            <person name="Labrenz M."/>
            <person name="Spormann A.M."/>
            <person name="Op Den Camp H."/>
            <person name="Overmann J."/>
            <person name="Amann R."/>
            <person name="Jetten M.S.M."/>
            <person name="Mascher T."/>
            <person name="Medema M.H."/>
            <person name="Devos D.P."/>
            <person name="Kaster A.-K."/>
            <person name="Ovreas L."/>
            <person name="Rohde M."/>
            <person name="Galperin M.Y."/>
            <person name="Jogler C."/>
        </authorList>
    </citation>
    <scope>NUCLEOTIDE SEQUENCE [LARGE SCALE GENOMIC DNA]</scope>
    <source>
        <strain evidence="2 3">Poly51</strain>
    </source>
</reference>
<accession>A0A5C6FMX9</accession>
<dbReference type="EMBL" id="SJPW01000001">
    <property type="protein sequence ID" value="TWU60872.1"/>
    <property type="molecule type" value="Genomic_DNA"/>
</dbReference>